<dbReference type="InterPro" id="IPR058163">
    <property type="entry name" value="LysR-type_TF_proteobact-type"/>
</dbReference>
<proteinExistence type="inferred from homology"/>
<dbReference type="EMBL" id="SNXS01000002">
    <property type="protein sequence ID" value="TDP72295.1"/>
    <property type="molecule type" value="Genomic_DNA"/>
</dbReference>
<dbReference type="AlphaFoldDB" id="A0A4R6QQ86"/>
<sequence>MRGTLSSNDGEVALGWALDGQGILLRSQWDAAPYLRSGRLRLVLPDWSLPPADIYLVFPTKHHLSAKTRALVDFLLDGFRSRREEAGGDYGGW</sequence>
<organism evidence="3 4">
    <name type="scientific">Roseateles toxinivorans</name>
    <dbReference type="NCBI Taxonomy" id="270368"/>
    <lineage>
        <taxon>Bacteria</taxon>
        <taxon>Pseudomonadati</taxon>
        <taxon>Pseudomonadota</taxon>
        <taxon>Betaproteobacteria</taxon>
        <taxon>Burkholderiales</taxon>
        <taxon>Sphaerotilaceae</taxon>
        <taxon>Roseateles</taxon>
    </lineage>
</organism>
<dbReference type="InterPro" id="IPR005119">
    <property type="entry name" value="LysR_subst-bd"/>
</dbReference>
<evidence type="ECO:0000256" key="1">
    <source>
        <dbReference type="ARBA" id="ARBA00009437"/>
    </source>
</evidence>
<evidence type="ECO:0000313" key="4">
    <source>
        <dbReference type="Proteomes" id="UP000295361"/>
    </source>
</evidence>
<evidence type="ECO:0000259" key="2">
    <source>
        <dbReference type="Pfam" id="PF03466"/>
    </source>
</evidence>
<reference evidence="3 4" key="1">
    <citation type="submission" date="2019-03" db="EMBL/GenBank/DDBJ databases">
        <title>Genomic Encyclopedia of Type Strains, Phase IV (KMG-IV): sequencing the most valuable type-strain genomes for metagenomic binning, comparative biology and taxonomic classification.</title>
        <authorList>
            <person name="Goeker M."/>
        </authorList>
    </citation>
    <scope>NUCLEOTIDE SEQUENCE [LARGE SCALE GENOMIC DNA]</scope>
    <source>
        <strain evidence="3 4">DSM 16998</strain>
    </source>
</reference>
<dbReference type="PANTHER" id="PTHR30537">
    <property type="entry name" value="HTH-TYPE TRANSCRIPTIONAL REGULATOR"/>
    <property type="match status" value="1"/>
</dbReference>
<evidence type="ECO:0000313" key="3">
    <source>
        <dbReference type="EMBL" id="TDP72295.1"/>
    </source>
</evidence>
<dbReference type="Gene3D" id="3.40.190.290">
    <property type="match status" value="1"/>
</dbReference>
<name>A0A4R6QQ86_9BURK</name>
<feature type="domain" description="LysR substrate-binding" evidence="2">
    <location>
        <begin position="2"/>
        <end position="79"/>
    </location>
</feature>
<dbReference type="Pfam" id="PF03466">
    <property type="entry name" value="LysR_substrate"/>
    <property type="match status" value="1"/>
</dbReference>
<keyword evidence="4" id="KW-1185">Reference proteome</keyword>
<protein>
    <submittedName>
        <fullName evidence="3">LysR substrate binding domain-containing protein</fullName>
    </submittedName>
</protein>
<dbReference type="PANTHER" id="PTHR30537:SF5">
    <property type="entry name" value="HTH-TYPE TRANSCRIPTIONAL ACTIVATOR TTDR-RELATED"/>
    <property type="match status" value="1"/>
</dbReference>
<comment type="similarity">
    <text evidence="1">Belongs to the LysR transcriptional regulatory family.</text>
</comment>
<dbReference type="SUPFAM" id="SSF53850">
    <property type="entry name" value="Periplasmic binding protein-like II"/>
    <property type="match status" value="1"/>
</dbReference>
<dbReference type="InParanoid" id="A0A4R6QQ86"/>
<gene>
    <name evidence="3" type="ORF">DES47_10240</name>
</gene>
<dbReference type="Proteomes" id="UP000295361">
    <property type="component" value="Unassembled WGS sequence"/>
</dbReference>
<comment type="caution">
    <text evidence="3">The sequence shown here is derived from an EMBL/GenBank/DDBJ whole genome shotgun (WGS) entry which is preliminary data.</text>
</comment>
<accession>A0A4R6QQ86</accession>
<dbReference type="FunCoup" id="A0A4R6QQ86">
    <property type="interactions" value="16"/>
</dbReference>